<dbReference type="EMBL" id="PRDL01000001">
    <property type="protein sequence ID" value="MBE8716938.1"/>
    <property type="molecule type" value="Genomic_DNA"/>
</dbReference>
<dbReference type="GO" id="GO:0051082">
    <property type="term" value="F:unfolded protein binding"/>
    <property type="evidence" value="ECO:0007669"/>
    <property type="project" value="InterPro"/>
</dbReference>
<evidence type="ECO:0000256" key="3">
    <source>
        <dbReference type="SAM" id="SignalP"/>
    </source>
</evidence>
<dbReference type="InterPro" id="IPR005632">
    <property type="entry name" value="Chaperone_Skp"/>
</dbReference>
<dbReference type="AlphaFoldDB" id="A0A928YVC9"/>
<name>A0A928YVC9_9GAMM</name>
<comment type="caution">
    <text evidence="4">The sequence shown here is derived from an EMBL/GenBank/DDBJ whole genome shotgun (WGS) entry which is preliminary data.</text>
</comment>
<dbReference type="Gene3D" id="3.30.910.20">
    <property type="entry name" value="Skp domain"/>
    <property type="match status" value="1"/>
</dbReference>
<comment type="similarity">
    <text evidence="1">Belongs to the Skp family.</text>
</comment>
<evidence type="ECO:0000256" key="2">
    <source>
        <dbReference type="ARBA" id="ARBA00022729"/>
    </source>
</evidence>
<sequence length="170" mass="18505">MTAIQKIFAAVLLCVFSAASLAQGKVVIVDIQAAMLSTEVAQKELAKLDKNPEFASLKAKLDGLVADMKKLQASAEKDGLTWSADQQAEHRKKVEYVRADYELVGKKLQAEQQAVMQKVLQDLSAKTRTVLEQLIASDNIGLVLNSQAAIHATPAYDITPKLTELLNKAK</sequence>
<keyword evidence="5" id="KW-1185">Reference proteome</keyword>
<dbReference type="SMART" id="SM00935">
    <property type="entry name" value="OmpH"/>
    <property type="match status" value="1"/>
</dbReference>
<accession>A0A928YVC9</accession>
<dbReference type="PANTHER" id="PTHR35089:SF1">
    <property type="entry name" value="CHAPERONE PROTEIN SKP"/>
    <property type="match status" value="1"/>
</dbReference>
<dbReference type="RefSeq" id="WP_328701319.1">
    <property type="nucleotide sequence ID" value="NZ_PRDL01000001.1"/>
</dbReference>
<organism evidence="4 5">
    <name type="scientific">Cellvibrio polysaccharolyticus</name>
    <dbReference type="NCBI Taxonomy" id="2082724"/>
    <lineage>
        <taxon>Bacteria</taxon>
        <taxon>Pseudomonadati</taxon>
        <taxon>Pseudomonadota</taxon>
        <taxon>Gammaproteobacteria</taxon>
        <taxon>Cellvibrionales</taxon>
        <taxon>Cellvibrionaceae</taxon>
        <taxon>Cellvibrio</taxon>
    </lineage>
</organism>
<feature type="chain" id="PRO_5037611693" evidence="3">
    <location>
        <begin position="25"/>
        <end position="170"/>
    </location>
</feature>
<dbReference type="Proteomes" id="UP000652567">
    <property type="component" value="Unassembled WGS sequence"/>
</dbReference>
<dbReference type="GO" id="GO:0050821">
    <property type="term" value="P:protein stabilization"/>
    <property type="evidence" value="ECO:0007669"/>
    <property type="project" value="TreeGrafter"/>
</dbReference>
<gene>
    <name evidence="4" type="ORF">C4F51_07005</name>
</gene>
<dbReference type="PANTHER" id="PTHR35089">
    <property type="entry name" value="CHAPERONE PROTEIN SKP"/>
    <property type="match status" value="1"/>
</dbReference>
<reference evidence="4" key="1">
    <citation type="submission" date="2018-07" db="EMBL/GenBank/DDBJ databases">
        <title>Genome assembly of strain Ka43.</title>
        <authorList>
            <person name="Kukolya J."/>
            <person name="Nagy I."/>
            <person name="Horvath B."/>
            <person name="Toth A."/>
        </authorList>
    </citation>
    <scope>NUCLEOTIDE SEQUENCE</scope>
    <source>
        <strain evidence="4">KB43</strain>
    </source>
</reference>
<evidence type="ECO:0000313" key="4">
    <source>
        <dbReference type="EMBL" id="MBE8716938.1"/>
    </source>
</evidence>
<protein>
    <submittedName>
        <fullName evidence="4">OmpH family outer membrane protein</fullName>
    </submittedName>
</protein>
<feature type="signal peptide" evidence="3">
    <location>
        <begin position="1"/>
        <end position="24"/>
    </location>
</feature>
<dbReference type="SUPFAM" id="SSF111384">
    <property type="entry name" value="OmpH-like"/>
    <property type="match status" value="1"/>
</dbReference>
<evidence type="ECO:0000256" key="1">
    <source>
        <dbReference type="ARBA" id="ARBA00009091"/>
    </source>
</evidence>
<proteinExistence type="inferred from homology"/>
<dbReference type="GO" id="GO:0005829">
    <property type="term" value="C:cytosol"/>
    <property type="evidence" value="ECO:0007669"/>
    <property type="project" value="TreeGrafter"/>
</dbReference>
<dbReference type="InterPro" id="IPR024930">
    <property type="entry name" value="Skp_dom_sf"/>
</dbReference>
<dbReference type="Pfam" id="PF03938">
    <property type="entry name" value="OmpH"/>
    <property type="match status" value="1"/>
</dbReference>
<evidence type="ECO:0000313" key="5">
    <source>
        <dbReference type="Proteomes" id="UP000652567"/>
    </source>
</evidence>
<keyword evidence="2 3" id="KW-0732">Signal</keyword>